<name>A0A3B0T9Z2_9ZZZZ</name>
<dbReference type="AlphaFoldDB" id="A0A3B0T9Z2"/>
<proteinExistence type="predicted"/>
<organism evidence="1">
    <name type="scientific">hydrothermal vent metagenome</name>
    <dbReference type="NCBI Taxonomy" id="652676"/>
    <lineage>
        <taxon>unclassified sequences</taxon>
        <taxon>metagenomes</taxon>
        <taxon>ecological metagenomes</taxon>
    </lineage>
</organism>
<evidence type="ECO:0008006" key="2">
    <source>
        <dbReference type="Google" id="ProtNLM"/>
    </source>
</evidence>
<dbReference type="EMBL" id="UOEL01000058">
    <property type="protein sequence ID" value="VAW11312.1"/>
    <property type="molecule type" value="Genomic_DNA"/>
</dbReference>
<sequence>MKNTFKYLLFTFLVITSCSKDETPAETEEFGVIKAVITYQGNIEDASFDLASTSGPTSNSITYLNNGENFKEGPDNTENVNKHTFETNDTASNLNIGLSVNSSPGNLDFNHSYKIEYFFNGKLKDTESVVRNSKGYIHLWSWNTKDGLVELSQTD</sequence>
<protein>
    <recommendedName>
        <fullName evidence="2">Lipoprotein</fullName>
    </recommendedName>
</protein>
<accession>A0A3B0T9Z2</accession>
<reference evidence="1" key="1">
    <citation type="submission" date="2018-06" db="EMBL/GenBank/DDBJ databases">
        <authorList>
            <person name="Zhirakovskaya E."/>
        </authorList>
    </citation>
    <scope>NUCLEOTIDE SEQUENCE</scope>
</reference>
<evidence type="ECO:0000313" key="1">
    <source>
        <dbReference type="EMBL" id="VAW11312.1"/>
    </source>
</evidence>
<gene>
    <name evidence="1" type="ORF">MNBD_BACTEROID03-281</name>
</gene>
<dbReference type="PROSITE" id="PS51257">
    <property type="entry name" value="PROKAR_LIPOPROTEIN"/>
    <property type="match status" value="1"/>
</dbReference>